<feature type="region of interest" description="Disordered" evidence="5">
    <location>
        <begin position="449"/>
        <end position="546"/>
    </location>
</feature>
<evidence type="ECO:0000256" key="3">
    <source>
        <dbReference type="ARBA" id="ARBA00022806"/>
    </source>
</evidence>
<organism evidence="7 8">
    <name type="scientific">Holothuria leucospilota</name>
    <name type="common">Black long sea cucumber</name>
    <name type="synonym">Mertensiothuria leucospilota</name>
    <dbReference type="NCBI Taxonomy" id="206669"/>
    <lineage>
        <taxon>Eukaryota</taxon>
        <taxon>Metazoa</taxon>
        <taxon>Echinodermata</taxon>
        <taxon>Eleutherozoa</taxon>
        <taxon>Echinozoa</taxon>
        <taxon>Holothuroidea</taxon>
        <taxon>Aspidochirotacea</taxon>
        <taxon>Aspidochirotida</taxon>
        <taxon>Holothuriidae</taxon>
        <taxon>Holothuria</taxon>
    </lineage>
</organism>
<dbReference type="InterPro" id="IPR000212">
    <property type="entry name" value="DNA_helicase_UvrD/REP"/>
</dbReference>
<keyword evidence="4" id="KW-0067">ATP-binding</keyword>
<evidence type="ECO:0000256" key="4">
    <source>
        <dbReference type="ARBA" id="ARBA00022840"/>
    </source>
</evidence>
<feature type="compositionally biased region" description="Polar residues" evidence="5">
    <location>
        <begin position="201"/>
        <end position="217"/>
    </location>
</feature>
<feature type="compositionally biased region" description="Polar residues" evidence="5">
    <location>
        <begin position="412"/>
        <end position="423"/>
    </location>
</feature>
<dbReference type="GO" id="GO:0005634">
    <property type="term" value="C:nucleus"/>
    <property type="evidence" value="ECO:0007669"/>
    <property type="project" value="TreeGrafter"/>
</dbReference>
<feature type="domain" description="F-box" evidence="6">
    <location>
        <begin position="785"/>
        <end position="834"/>
    </location>
</feature>
<dbReference type="GO" id="GO:0003677">
    <property type="term" value="F:DNA binding"/>
    <property type="evidence" value="ECO:0007669"/>
    <property type="project" value="InterPro"/>
</dbReference>
<keyword evidence="2" id="KW-0378">Hydrolase</keyword>
<feature type="compositionally biased region" description="Polar residues" evidence="5">
    <location>
        <begin position="652"/>
        <end position="663"/>
    </location>
</feature>
<proteinExistence type="predicted"/>
<dbReference type="PROSITE" id="PS50181">
    <property type="entry name" value="FBOX"/>
    <property type="match status" value="1"/>
</dbReference>
<feature type="region of interest" description="Disordered" evidence="5">
    <location>
        <begin position="599"/>
        <end position="731"/>
    </location>
</feature>
<comment type="caution">
    <text evidence="7">The sequence shown here is derived from an EMBL/GenBank/DDBJ whole genome shotgun (WGS) entry which is preliminary data.</text>
</comment>
<dbReference type="Pfam" id="PF13245">
    <property type="entry name" value="AAA_19"/>
    <property type="match status" value="1"/>
</dbReference>
<accession>A0A9Q1CKK5</accession>
<dbReference type="InterPro" id="IPR001810">
    <property type="entry name" value="F-box_dom"/>
</dbReference>
<dbReference type="Gene3D" id="3.40.50.300">
    <property type="entry name" value="P-loop containing nucleotide triphosphate hydrolases"/>
    <property type="match status" value="2"/>
</dbReference>
<feature type="compositionally biased region" description="Polar residues" evidence="5">
    <location>
        <begin position="683"/>
        <end position="694"/>
    </location>
</feature>
<feature type="compositionally biased region" description="Polar residues" evidence="5">
    <location>
        <begin position="300"/>
        <end position="336"/>
    </location>
</feature>
<feature type="compositionally biased region" description="Polar residues" evidence="5">
    <location>
        <begin position="351"/>
        <end position="385"/>
    </location>
</feature>
<protein>
    <submittedName>
        <fullName evidence="7">F-box DNA helicase 1</fullName>
    </submittedName>
</protein>
<evidence type="ECO:0000256" key="2">
    <source>
        <dbReference type="ARBA" id="ARBA00022801"/>
    </source>
</evidence>
<evidence type="ECO:0000259" key="6">
    <source>
        <dbReference type="PROSITE" id="PS50181"/>
    </source>
</evidence>
<feature type="compositionally biased region" description="Polar residues" evidence="5">
    <location>
        <begin position="712"/>
        <end position="731"/>
    </location>
</feature>
<feature type="region of interest" description="Disordered" evidence="5">
    <location>
        <begin position="1"/>
        <end position="336"/>
    </location>
</feature>
<feature type="compositionally biased region" description="Basic and acidic residues" evidence="5">
    <location>
        <begin position="666"/>
        <end position="676"/>
    </location>
</feature>
<feature type="compositionally biased region" description="Polar residues" evidence="5">
    <location>
        <begin position="82"/>
        <end position="96"/>
    </location>
</feature>
<dbReference type="Gene3D" id="1.20.1280.50">
    <property type="match status" value="1"/>
</dbReference>
<feature type="compositionally biased region" description="Acidic residues" evidence="5">
    <location>
        <begin position="599"/>
        <end position="608"/>
    </location>
</feature>
<dbReference type="SUPFAM" id="SSF81383">
    <property type="entry name" value="F-box domain"/>
    <property type="match status" value="1"/>
</dbReference>
<feature type="compositionally biased region" description="Basic and acidic residues" evidence="5">
    <location>
        <begin position="618"/>
        <end position="636"/>
    </location>
</feature>
<dbReference type="PANTHER" id="PTHR11070">
    <property type="entry name" value="UVRD / RECB / PCRA DNA HELICASE FAMILY MEMBER"/>
    <property type="match status" value="1"/>
</dbReference>
<dbReference type="SMART" id="SM00256">
    <property type="entry name" value="FBOX"/>
    <property type="match status" value="1"/>
</dbReference>
<feature type="compositionally biased region" description="Polar residues" evidence="5">
    <location>
        <begin position="142"/>
        <end position="154"/>
    </location>
</feature>
<dbReference type="InterPro" id="IPR036047">
    <property type="entry name" value="F-box-like_dom_sf"/>
</dbReference>
<feature type="region of interest" description="Disordered" evidence="5">
    <location>
        <begin position="351"/>
        <end position="423"/>
    </location>
</feature>
<feature type="compositionally biased region" description="Polar residues" evidence="5">
    <location>
        <begin position="250"/>
        <end position="288"/>
    </location>
</feature>
<feature type="compositionally biased region" description="Polar residues" evidence="5">
    <location>
        <begin position="123"/>
        <end position="134"/>
    </location>
</feature>
<reference evidence="7" key="1">
    <citation type="submission" date="2021-10" db="EMBL/GenBank/DDBJ databases">
        <title>Tropical sea cucumber genome reveals ecological adaptation and Cuvierian tubules defense mechanism.</title>
        <authorList>
            <person name="Chen T."/>
        </authorList>
    </citation>
    <scope>NUCLEOTIDE SEQUENCE</scope>
    <source>
        <strain evidence="7">Nanhai2018</strain>
        <tissue evidence="7">Muscle</tissue>
    </source>
</reference>
<dbReference type="GO" id="GO:0031297">
    <property type="term" value="P:replication fork processing"/>
    <property type="evidence" value="ECO:0007669"/>
    <property type="project" value="TreeGrafter"/>
</dbReference>
<feature type="compositionally biased region" description="Polar residues" evidence="5">
    <location>
        <begin position="45"/>
        <end position="66"/>
    </location>
</feature>
<dbReference type="GO" id="GO:0043138">
    <property type="term" value="F:3'-5' DNA helicase activity"/>
    <property type="evidence" value="ECO:0007669"/>
    <property type="project" value="UniProtKB-EC"/>
</dbReference>
<feature type="compositionally biased region" description="Basic residues" evidence="5">
    <location>
        <begin position="1"/>
        <end position="11"/>
    </location>
</feature>
<dbReference type="Proteomes" id="UP001152320">
    <property type="component" value="Chromosome 2"/>
</dbReference>
<evidence type="ECO:0000313" key="8">
    <source>
        <dbReference type="Proteomes" id="UP001152320"/>
    </source>
</evidence>
<dbReference type="GO" id="GO:0005524">
    <property type="term" value="F:ATP binding"/>
    <property type="evidence" value="ECO:0007669"/>
    <property type="project" value="UniProtKB-KW"/>
</dbReference>
<dbReference type="GO" id="GO:0016787">
    <property type="term" value="F:hydrolase activity"/>
    <property type="evidence" value="ECO:0007669"/>
    <property type="project" value="UniProtKB-KW"/>
</dbReference>
<sequence length="1611" mass="178438">MEQRRNQFHHHTVSDGGSGNTGPKKTLGLLSGQDLNDENRKRSTHPGNSSVPQTSSTNNGSSSPQFSKKRKIRMGPQECLEYSSTSQGASALTNPQGLLKSDKDVNEKLYPVQRGRSHGSCFISPQEQSQSSVRNADHLAPTGSNNRQYISPSRGTGIKAENQGSVYDSSGFALIGGSPSKKDDRRSQFAVNAPKSLAGKSGQTGNKYVTNNWQKSKNVWEASSNSSSPTQSPPTKPKFISQPSGKVLPSQRSTVNDMQFSQGGKTFSQSSYQSQCSKPTTQCTSSPNKWKKTSGIMFDSTPSKYTGASFQRSPSSKMQLSNQSTQKLSQHATQQQYHYPQENAIKNAVSVTDNSQKKPNASQPSQFCQVQQKVGDSVSTQSPQTAKRGKISPKKQTLVTDFYTKTPPKDAGSNSESNVNTSVKRDLNQTWGSNLNVFSSSVKHSDKLILPQGEARDMEVTTTSDGKNIDSDLSKQGPLKMGLSCNVKAQDDGSNQTEPSSSQTSSTGSCNLTSLSIQPEDETKVDGDDLMEDESMSKPCSSSQTMINAGEDFEDDCIEDLMKDYEIDENGRIRLSQSSSGHSGSGNLGNFEVKAENRDLDDEVDSSDESQSFLRSLHANDKDEPTASLLKPKEEYDTNTAQSQEGKEGRENQSVNTPASRVNFSPKKELVDEGTKSMKIPGQSVSGPNDNSSDVRLVEGQQREQGFPCSAGSVSETVSQPPSKLGGSNSPPIVEFGDMPEEEEFPEELLAQIEAGKVVDDVSLKDRTFGLVGNGNEEEVEEENRDFFSTLPVEVIENVLSRIPIVDLMLSCSVVCHQWATIISGDSFIPWKKSYSRCKAGHDTWISPLKNSEKESCILDVIRFLSTLNRKPGESTVVDLQRHSNYEFAKDLIAENLPDLIKDGIPHPWSCVAALVVTAETVDDVQEIFQCLLHPTSGNTPTTVTEVMYCLATLLLSLQKQHDLCRRLHFRVFYALFLYENDTKPSTVQLKDDSGTGQRKTSHHSIVGKFPLTHEQLRIVNHKLDREKNEVIKVVAFAGTGKTTTLIKFAEANIYQHLLYVAFNKSVQVEAAKVFPGNTECRTSHSLAYEKMRYKYGRKLTFDLKPDMINDLIPKRPKGEKSPLQWALYARLVGETIKSFMASADEFITTKHVPVQYATASTFHRPLTHHDRMLLLKDAEYLWERMIDERDYDAKITHDGYFKVYQLSKPVITDVQCLLIDEAQDLTPAQQDVLLSQPLPKILVGDPHQQIYSFRGATNAMDAIQADKVYHLTQSFRFGSEIAFMANCVLDVYKDMTQHTIVGKGEEGTLCGEEVGQKAIICRGNITVFTQAVKLCEMEGQEKLRLGFTGFGEGKSCKSGFNFEKLMELYKMSTGACGRSLQNPLFKKMQTFGNVEVYAHNAEDSELLALISIVKLYNHRIPELIQRIKSKTAKELQFATVVLTTAHKSKGLEFDTVQLTDDFKMFGPKVTMGEEGMLITDDVNIPEDEKNLIYVAVTRTKKSLRLNEGLRKCLGKASEQFKFPIPTKQFLECPHSNEEQRCLDCGVPITELKRVTMSKVWSVKLVSSSQHENHPTNSGGFICSSCSYHHLPGFEKIFLGDEDAPQAASIM</sequence>
<dbReference type="InterPro" id="IPR027417">
    <property type="entry name" value="P-loop_NTPase"/>
</dbReference>
<evidence type="ECO:0000256" key="5">
    <source>
        <dbReference type="SAM" id="MobiDB-lite"/>
    </source>
</evidence>
<evidence type="ECO:0000256" key="1">
    <source>
        <dbReference type="ARBA" id="ARBA00022741"/>
    </source>
</evidence>
<dbReference type="SUPFAM" id="SSF52540">
    <property type="entry name" value="P-loop containing nucleoside triphosphate hydrolases"/>
    <property type="match status" value="1"/>
</dbReference>
<dbReference type="Pfam" id="PF00646">
    <property type="entry name" value="F-box"/>
    <property type="match status" value="1"/>
</dbReference>
<keyword evidence="1" id="KW-0547">Nucleotide-binding</keyword>
<name>A0A9Q1CKK5_HOLLE</name>
<dbReference type="Pfam" id="PF13361">
    <property type="entry name" value="UvrD_C"/>
    <property type="match status" value="1"/>
</dbReference>
<dbReference type="PANTHER" id="PTHR11070:SF30">
    <property type="entry name" value="F-BOX DNA HELICASE 1"/>
    <property type="match status" value="1"/>
</dbReference>
<evidence type="ECO:0000313" key="7">
    <source>
        <dbReference type="EMBL" id="KAJ8046641.1"/>
    </source>
</evidence>
<dbReference type="OrthoDB" id="1470711at2759"/>
<feature type="compositionally biased region" description="Low complexity" evidence="5">
    <location>
        <begin position="494"/>
        <end position="509"/>
    </location>
</feature>
<dbReference type="EMBL" id="JAIZAY010000002">
    <property type="protein sequence ID" value="KAJ8046641.1"/>
    <property type="molecule type" value="Genomic_DNA"/>
</dbReference>
<keyword evidence="8" id="KW-1185">Reference proteome</keyword>
<keyword evidence="3 7" id="KW-0347">Helicase</keyword>
<dbReference type="GO" id="GO:0000724">
    <property type="term" value="P:double-strand break repair via homologous recombination"/>
    <property type="evidence" value="ECO:0007669"/>
    <property type="project" value="TreeGrafter"/>
</dbReference>
<dbReference type="InterPro" id="IPR014017">
    <property type="entry name" value="DNA_helicase_UvrD-like_C"/>
</dbReference>
<gene>
    <name evidence="7" type="ORF">HOLleu_05390</name>
</gene>